<feature type="domain" description="DUF3444" evidence="1">
    <location>
        <begin position="3"/>
        <end position="75"/>
    </location>
</feature>
<reference evidence="2 3" key="1">
    <citation type="submission" date="2023-10" db="EMBL/GenBank/DDBJ databases">
        <title>Genome-Wide Identification Analysis in wild type Solanum Pinnatisectum Reveals Some Genes Defensing Phytophthora Infestans.</title>
        <authorList>
            <person name="Sun C."/>
        </authorList>
    </citation>
    <scope>NUCLEOTIDE SEQUENCE [LARGE SCALE GENOMIC DNA]</scope>
    <source>
        <strain evidence="2">LQN</strain>
        <tissue evidence="2">Leaf</tissue>
    </source>
</reference>
<protein>
    <recommendedName>
        <fullName evidence="1">DUF3444 domain-containing protein</fullName>
    </recommendedName>
</protein>
<sequence>MNWCPHFGSNKSFNYEFVEILSDYIVAIDVHVAYLDKAKVFTCLFHRVGDPFLVLAKDTFRFSHRIPSMKMTGMERNDVPEESFKLDPASFIFSHL</sequence>
<evidence type="ECO:0000259" key="1">
    <source>
        <dbReference type="Pfam" id="PF11926"/>
    </source>
</evidence>
<dbReference type="EMBL" id="JAWPEI010000003">
    <property type="protein sequence ID" value="KAK4731393.1"/>
    <property type="molecule type" value="Genomic_DNA"/>
</dbReference>
<dbReference type="Proteomes" id="UP001311915">
    <property type="component" value="Unassembled WGS sequence"/>
</dbReference>
<name>A0AAV9M028_9SOLN</name>
<evidence type="ECO:0000313" key="2">
    <source>
        <dbReference type="EMBL" id="KAK4731393.1"/>
    </source>
</evidence>
<keyword evidence="3" id="KW-1185">Reference proteome</keyword>
<evidence type="ECO:0000313" key="3">
    <source>
        <dbReference type="Proteomes" id="UP001311915"/>
    </source>
</evidence>
<organism evidence="2 3">
    <name type="scientific">Solanum pinnatisectum</name>
    <name type="common">tansyleaf nightshade</name>
    <dbReference type="NCBI Taxonomy" id="50273"/>
    <lineage>
        <taxon>Eukaryota</taxon>
        <taxon>Viridiplantae</taxon>
        <taxon>Streptophyta</taxon>
        <taxon>Embryophyta</taxon>
        <taxon>Tracheophyta</taxon>
        <taxon>Spermatophyta</taxon>
        <taxon>Magnoliopsida</taxon>
        <taxon>eudicotyledons</taxon>
        <taxon>Gunneridae</taxon>
        <taxon>Pentapetalae</taxon>
        <taxon>asterids</taxon>
        <taxon>lamiids</taxon>
        <taxon>Solanales</taxon>
        <taxon>Solanaceae</taxon>
        <taxon>Solanoideae</taxon>
        <taxon>Solaneae</taxon>
        <taxon>Solanum</taxon>
    </lineage>
</organism>
<comment type="caution">
    <text evidence="2">The sequence shown here is derived from an EMBL/GenBank/DDBJ whole genome shotgun (WGS) entry which is preliminary data.</text>
</comment>
<dbReference type="PANTHER" id="PTHR45089:SF24">
    <property type="entry name" value="DNAJ HEAT SHOCK N-TERMINAL DOMAIN-CONTAINING PROTEIN"/>
    <property type="match status" value="1"/>
</dbReference>
<dbReference type="Pfam" id="PF11926">
    <property type="entry name" value="DUF3444"/>
    <property type="match status" value="1"/>
</dbReference>
<dbReference type="AlphaFoldDB" id="A0AAV9M028"/>
<proteinExistence type="predicted"/>
<dbReference type="InterPro" id="IPR024593">
    <property type="entry name" value="DUF3444"/>
</dbReference>
<dbReference type="PANTHER" id="PTHR45089">
    <property type="entry name" value="DNAJ HEAT SHOCK AMINO-TERMINAL DOMAIN PROTEIN-RELATED"/>
    <property type="match status" value="1"/>
</dbReference>
<accession>A0AAV9M028</accession>
<gene>
    <name evidence="2" type="ORF">R3W88_024381</name>
</gene>